<dbReference type="OrthoDB" id="4794171at2"/>
<comment type="caution">
    <text evidence="1">The sequence shown here is derived from an EMBL/GenBank/DDBJ whole genome shotgun (WGS) entry which is preliminary data.</text>
</comment>
<proteinExistence type="predicted"/>
<reference evidence="1 2" key="1">
    <citation type="submission" date="2018-01" db="EMBL/GenBank/DDBJ databases">
        <title>Lactibacter flavus gen. nov., sp. nov., a novel bacterium of the family Propionibacteriaceae isolated from raw milk and dairy products.</title>
        <authorList>
            <person name="Wenning M."/>
            <person name="Breitenwieser F."/>
            <person name="Huptas C."/>
            <person name="von Neubeck M."/>
            <person name="Busse H.-J."/>
            <person name="Scherer S."/>
        </authorList>
    </citation>
    <scope>NUCLEOTIDE SEQUENCE [LARGE SCALE GENOMIC DNA]</scope>
    <source>
        <strain evidence="1 2">VG341</strain>
    </source>
</reference>
<protein>
    <submittedName>
        <fullName evidence="1">Uncharacterized protein</fullName>
    </submittedName>
</protein>
<dbReference type="AlphaFoldDB" id="A0A4V1Q727"/>
<organism evidence="1 2">
    <name type="scientific">Propioniciclava flava</name>
    <dbReference type="NCBI Taxonomy" id="2072026"/>
    <lineage>
        <taxon>Bacteria</taxon>
        <taxon>Bacillati</taxon>
        <taxon>Actinomycetota</taxon>
        <taxon>Actinomycetes</taxon>
        <taxon>Propionibacteriales</taxon>
        <taxon>Propionibacteriaceae</taxon>
        <taxon>Propioniciclava</taxon>
    </lineage>
</organism>
<keyword evidence="2" id="KW-1185">Reference proteome</keyword>
<dbReference type="Proteomes" id="UP000290624">
    <property type="component" value="Unassembled WGS sequence"/>
</dbReference>
<dbReference type="EMBL" id="PPCV01000013">
    <property type="protein sequence ID" value="RXW31128.1"/>
    <property type="molecule type" value="Genomic_DNA"/>
</dbReference>
<gene>
    <name evidence="1" type="ORF">C1706_13680</name>
</gene>
<accession>A0A4V1Q727</accession>
<evidence type="ECO:0000313" key="1">
    <source>
        <dbReference type="EMBL" id="RXW31128.1"/>
    </source>
</evidence>
<name>A0A4V1Q727_9ACTN</name>
<sequence>MLYHYLGNSSWRPQLVDTTNLTLHEVVRADGSAVQTDDQGVTFRPGQTLYAYAVFAAPPESVTTIDAVLADNVPAVPGAPIS</sequence>
<evidence type="ECO:0000313" key="2">
    <source>
        <dbReference type="Proteomes" id="UP000290624"/>
    </source>
</evidence>